<dbReference type="Pfam" id="PF09234">
    <property type="entry name" value="DUF1963"/>
    <property type="match status" value="1"/>
</dbReference>
<protein>
    <submittedName>
        <fullName evidence="1">Uncharacterized protein</fullName>
    </submittedName>
</protein>
<sequence>MGKILDQAREVIKRIEENDQSPTVRITATAAAEPLPVTSSKFGGVPYLPAGVDAPANKEGQPLGMIAQINCAELPQNTIYPESGMLQFWIDPGDEEALWGMDDTIADRTQNGYRVIYYPELGEPNPDARAAKANWDDYGWPISPETVEYALSFEAALGDKWSLMNETAEALFVDTWNELYPETPIEDFFDEIDELGEDRVTDTIDRETEDQLTHKIGGEPIFTQNDPRDFADDLRDYTVNLLTMISVSDGNWADPNTPTIMWGDVGTANWLITPEQLKNRDFSQVIFEWSCC</sequence>
<evidence type="ECO:0000313" key="1">
    <source>
        <dbReference type="EMBL" id="BAV88521.1"/>
    </source>
</evidence>
<dbReference type="Proteomes" id="UP000250241">
    <property type="component" value="Chromosome"/>
</dbReference>
<name>A0A2Z5R218_9MICC</name>
<dbReference type="Gene3D" id="2.30.320.10">
    <property type="entry name" value="YwqG-like"/>
    <property type="match status" value="1"/>
</dbReference>
<organism evidence="1 2">
    <name type="scientific">Rothia aeria</name>
    <dbReference type="NCBI Taxonomy" id="172042"/>
    <lineage>
        <taxon>Bacteria</taxon>
        <taxon>Bacillati</taxon>
        <taxon>Actinomycetota</taxon>
        <taxon>Actinomycetes</taxon>
        <taxon>Micrococcales</taxon>
        <taxon>Micrococcaceae</taxon>
        <taxon>Rothia</taxon>
    </lineage>
</organism>
<dbReference type="RefSeq" id="WP_128087923.1">
    <property type="nucleotide sequence ID" value="NZ_CAJPQC010000005.1"/>
</dbReference>
<dbReference type="InterPro" id="IPR015315">
    <property type="entry name" value="DUF1963"/>
</dbReference>
<dbReference type="AlphaFoldDB" id="A0A2Z5R218"/>
<reference evidence="1 2" key="1">
    <citation type="submission" date="2016-10" db="EMBL/GenBank/DDBJ databases">
        <title>Genome sequence of Rothia aeria strain JCM11412.</title>
        <authorList>
            <person name="Nambu T."/>
        </authorList>
    </citation>
    <scope>NUCLEOTIDE SEQUENCE [LARGE SCALE GENOMIC DNA]</scope>
    <source>
        <strain evidence="1 2">JCM 11412</strain>
    </source>
</reference>
<accession>A0A2Z5R218</accession>
<proteinExistence type="predicted"/>
<dbReference type="PANTHER" id="PTHR36436:SF6">
    <property type="entry name" value="SLL5081 PROTEIN"/>
    <property type="match status" value="1"/>
</dbReference>
<dbReference type="KEGG" id="raj:RA11412_2222"/>
<gene>
    <name evidence="1" type="ORF">RA11412_2222</name>
</gene>
<dbReference type="SUPFAM" id="SSF103032">
    <property type="entry name" value="Hypothetical protein YwqG"/>
    <property type="match status" value="1"/>
</dbReference>
<dbReference type="PANTHER" id="PTHR36436">
    <property type="entry name" value="SLL5081 PROTEIN"/>
    <property type="match status" value="1"/>
</dbReference>
<keyword evidence="2" id="KW-1185">Reference proteome</keyword>
<dbReference type="GeneID" id="93862719"/>
<dbReference type="EMBL" id="AP017895">
    <property type="protein sequence ID" value="BAV88521.1"/>
    <property type="molecule type" value="Genomic_DNA"/>
</dbReference>
<dbReference type="InterPro" id="IPR035948">
    <property type="entry name" value="YwqG-like_sf"/>
</dbReference>
<evidence type="ECO:0000313" key="2">
    <source>
        <dbReference type="Proteomes" id="UP000250241"/>
    </source>
</evidence>